<organism evidence="1 2">
    <name type="scientific">Galemys pyrenaicus</name>
    <name type="common">Iberian desman</name>
    <name type="synonym">Pyrenean desman</name>
    <dbReference type="NCBI Taxonomy" id="202257"/>
    <lineage>
        <taxon>Eukaryota</taxon>
        <taxon>Metazoa</taxon>
        <taxon>Chordata</taxon>
        <taxon>Craniata</taxon>
        <taxon>Vertebrata</taxon>
        <taxon>Euteleostomi</taxon>
        <taxon>Mammalia</taxon>
        <taxon>Eutheria</taxon>
        <taxon>Laurasiatheria</taxon>
        <taxon>Eulipotyphla</taxon>
        <taxon>Talpidae</taxon>
        <taxon>Galemys</taxon>
    </lineage>
</organism>
<proteinExistence type="predicted"/>
<sequence length="326" mass="37461">YYSHFFIPLMISLRLYMIPMPIQVIDIHTGDTKQDMVHECHISTKKSLIVDKPEINSWISVINSSVSFSSMGSNSQRSPRMDRDWLTSFESPTLISGRQVQYQPVEVYMSGGDPKSVSVWHTSVRYLLVKSSSLSELLTGGLLQAINMVENNRQNRIVYSPMCLSVRSPHTIICVGIWVLANILYIQRTKNLLCRTTYKYFVVNKQIEELHVYILKKAYIADYGRKEDQNAEPAEGYLHTYKEIFSYDIVYPTTTIGTLLALADGVFLMKYSIRPSSQLYETASSSLLPFLWKVDQGMIHITNTKVTRYYGVFFIQKIHKFEGSIN</sequence>
<name>A0A8J6B841_GALPY</name>
<dbReference type="AlphaFoldDB" id="A0A8J6B841"/>
<accession>A0A8J6B841</accession>
<evidence type="ECO:0000313" key="2">
    <source>
        <dbReference type="Proteomes" id="UP000700334"/>
    </source>
</evidence>
<reference evidence="1" key="1">
    <citation type="journal article" date="2021" name="Evol. Appl.">
        <title>The genome of the Pyrenean desman and the effects of bottlenecks and inbreeding on the genomic landscape of an endangered species.</title>
        <authorList>
            <person name="Escoda L."/>
            <person name="Castresana J."/>
        </authorList>
    </citation>
    <scope>NUCLEOTIDE SEQUENCE</scope>
    <source>
        <strain evidence="1">IBE-C5619</strain>
    </source>
</reference>
<keyword evidence="2" id="KW-1185">Reference proteome</keyword>
<protein>
    <submittedName>
        <fullName evidence="1">Uncharacterized protein</fullName>
    </submittedName>
</protein>
<dbReference type="EMBL" id="JAGFMF010011523">
    <property type="protein sequence ID" value="KAG8520714.1"/>
    <property type="molecule type" value="Genomic_DNA"/>
</dbReference>
<feature type="non-terminal residue" evidence="1">
    <location>
        <position position="1"/>
    </location>
</feature>
<comment type="caution">
    <text evidence="1">The sequence shown here is derived from an EMBL/GenBank/DDBJ whole genome shotgun (WGS) entry which is preliminary data.</text>
</comment>
<gene>
    <name evidence="1" type="ORF">J0S82_013701</name>
</gene>
<evidence type="ECO:0000313" key="1">
    <source>
        <dbReference type="EMBL" id="KAG8520714.1"/>
    </source>
</evidence>
<dbReference type="Proteomes" id="UP000700334">
    <property type="component" value="Unassembled WGS sequence"/>
</dbReference>